<sequence>MPLLGFGLPVSGSWAAPTTMLHVARRAEELGYASLWTFQRVLSPVAPHDPSFDAANNPGARPADDAAYRSVHDPLLPLALVAGHTARIGLGTATVCAPFTPPAVLAKAMATLDHLAGGRLTVGLGIGWMPEEYAAAGVPRERRGPRMEEYLGCLHALWTQDPVEFDGEFYTVPRSRFGPRPLQSPHPPVLLGGSAPAALRRAGRLAQGWISSSRQDLDQVSRSIELVREGARDAGRDADAVRVLVRALVDLVDVDPGPGRRPFHGTRDQVLEDLAALRGRGVTEVFVDLNFSPRVGSPDVDAGTAVAEADRVMDALAPATW</sequence>
<comment type="caution">
    <text evidence="6">The sequence shown here is derived from an EMBL/GenBank/DDBJ whole genome shotgun (WGS) entry which is preliminary data.</text>
</comment>
<dbReference type="Pfam" id="PF00296">
    <property type="entry name" value="Bac_luciferase"/>
    <property type="match status" value="1"/>
</dbReference>
<dbReference type="InterPro" id="IPR011251">
    <property type="entry name" value="Luciferase-like_dom"/>
</dbReference>
<feature type="domain" description="Luciferase-like" evidence="5">
    <location>
        <begin position="16"/>
        <end position="249"/>
    </location>
</feature>
<dbReference type="NCBIfam" id="TIGR03619">
    <property type="entry name" value="F420_Rv2161c"/>
    <property type="match status" value="1"/>
</dbReference>
<proteinExistence type="predicted"/>
<reference evidence="6 7" key="1">
    <citation type="journal article" date="2019" name="Int. J. Syst. Evol. Microbiol.">
        <title>The Global Catalogue of Microorganisms (GCM) 10K type strain sequencing project: providing services to taxonomists for standard genome sequencing and annotation.</title>
        <authorList>
            <consortium name="The Broad Institute Genomics Platform"/>
            <consortium name="The Broad Institute Genome Sequencing Center for Infectious Disease"/>
            <person name="Wu L."/>
            <person name="Ma J."/>
        </authorList>
    </citation>
    <scope>NUCLEOTIDE SEQUENCE [LARGE SCALE GENOMIC DNA]</scope>
    <source>
        <strain evidence="6 7">JCM 16378</strain>
    </source>
</reference>
<name>A0ABN3UIH3_9MICO</name>
<dbReference type="EMBL" id="BAAARN010000001">
    <property type="protein sequence ID" value="GAA2731301.1"/>
    <property type="molecule type" value="Genomic_DNA"/>
</dbReference>
<dbReference type="InterPro" id="IPR036661">
    <property type="entry name" value="Luciferase-like_sf"/>
</dbReference>
<protein>
    <submittedName>
        <fullName evidence="6">TIGR03619 family F420-dependent LLM class oxidoreductase</fullName>
    </submittedName>
</protein>
<gene>
    <name evidence="6" type="ORF">GCM10009867_04580</name>
</gene>
<evidence type="ECO:0000256" key="2">
    <source>
        <dbReference type="ARBA" id="ARBA00022643"/>
    </source>
</evidence>
<dbReference type="InterPro" id="IPR019921">
    <property type="entry name" value="Lucif-like_OxRdtase_Rv2161c"/>
</dbReference>
<keyword evidence="3" id="KW-0560">Oxidoreductase</keyword>
<dbReference type="Gene3D" id="3.20.20.30">
    <property type="entry name" value="Luciferase-like domain"/>
    <property type="match status" value="1"/>
</dbReference>
<evidence type="ECO:0000256" key="1">
    <source>
        <dbReference type="ARBA" id="ARBA00022630"/>
    </source>
</evidence>
<evidence type="ECO:0000256" key="3">
    <source>
        <dbReference type="ARBA" id="ARBA00023002"/>
    </source>
</evidence>
<dbReference type="InterPro" id="IPR050172">
    <property type="entry name" value="SsuD_RutA_monooxygenase"/>
</dbReference>
<keyword evidence="1" id="KW-0285">Flavoprotein</keyword>
<dbReference type="Proteomes" id="UP001501326">
    <property type="component" value="Unassembled WGS sequence"/>
</dbReference>
<evidence type="ECO:0000256" key="4">
    <source>
        <dbReference type="ARBA" id="ARBA00023033"/>
    </source>
</evidence>
<keyword evidence="7" id="KW-1185">Reference proteome</keyword>
<organism evidence="6 7">
    <name type="scientific">Pedococcus aerophilus</name>
    <dbReference type="NCBI Taxonomy" id="436356"/>
    <lineage>
        <taxon>Bacteria</taxon>
        <taxon>Bacillati</taxon>
        <taxon>Actinomycetota</taxon>
        <taxon>Actinomycetes</taxon>
        <taxon>Micrococcales</taxon>
        <taxon>Intrasporangiaceae</taxon>
        <taxon>Pedococcus</taxon>
    </lineage>
</organism>
<evidence type="ECO:0000313" key="7">
    <source>
        <dbReference type="Proteomes" id="UP001501326"/>
    </source>
</evidence>
<keyword evidence="2" id="KW-0288">FMN</keyword>
<dbReference type="PANTHER" id="PTHR42847:SF4">
    <property type="entry name" value="ALKANESULFONATE MONOOXYGENASE-RELATED"/>
    <property type="match status" value="1"/>
</dbReference>
<evidence type="ECO:0000259" key="5">
    <source>
        <dbReference type="Pfam" id="PF00296"/>
    </source>
</evidence>
<accession>A0ABN3UIH3</accession>
<evidence type="ECO:0000313" key="6">
    <source>
        <dbReference type="EMBL" id="GAA2731301.1"/>
    </source>
</evidence>
<dbReference type="PANTHER" id="PTHR42847">
    <property type="entry name" value="ALKANESULFONATE MONOOXYGENASE"/>
    <property type="match status" value="1"/>
</dbReference>
<dbReference type="SUPFAM" id="SSF51679">
    <property type="entry name" value="Bacterial luciferase-like"/>
    <property type="match status" value="1"/>
</dbReference>
<keyword evidence="4" id="KW-0503">Monooxygenase</keyword>